<keyword evidence="2" id="KW-1185">Reference proteome</keyword>
<organism evidence="1 2">
    <name type="scientific">Actinokineospora soli</name>
    <dbReference type="NCBI Taxonomy" id="1048753"/>
    <lineage>
        <taxon>Bacteria</taxon>
        <taxon>Bacillati</taxon>
        <taxon>Actinomycetota</taxon>
        <taxon>Actinomycetes</taxon>
        <taxon>Pseudonocardiales</taxon>
        <taxon>Pseudonocardiaceae</taxon>
        <taxon>Actinokineospora</taxon>
    </lineage>
</organism>
<name>A0ABW2TTN0_9PSEU</name>
<dbReference type="SUPFAM" id="SSF52540">
    <property type="entry name" value="P-loop containing nucleoside triphosphate hydrolases"/>
    <property type="match status" value="1"/>
</dbReference>
<dbReference type="InterPro" id="IPR027417">
    <property type="entry name" value="P-loop_NTPase"/>
</dbReference>
<dbReference type="Gene3D" id="3.40.50.300">
    <property type="entry name" value="P-loop containing nucleotide triphosphate hydrolases"/>
    <property type="match status" value="1"/>
</dbReference>
<comment type="caution">
    <text evidence="1">The sequence shown here is derived from an EMBL/GenBank/DDBJ whole genome shotgun (WGS) entry which is preliminary data.</text>
</comment>
<reference evidence="2" key="1">
    <citation type="journal article" date="2019" name="Int. J. Syst. Evol. Microbiol.">
        <title>The Global Catalogue of Microorganisms (GCM) 10K type strain sequencing project: providing services to taxonomists for standard genome sequencing and annotation.</title>
        <authorList>
            <consortium name="The Broad Institute Genomics Platform"/>
            <consortium name="The Broad Institute Genome Sequencing Center for Infectious Disease"/>
            <person name="Wu L."/>
            <person name="Ma J."/>
        </authorList>
    </citation>
    <scope>NUCLEOTIDE SEQUENCE [LARGE SCALE GENOMIC DNA]</scope>
    <source>
        <strain evidence="2">JCM 17695</strain>
    </source>
</reference>
<evidence type="ECO:0000313" key="1">
    <source>
        <dbReference type="EMBL" id="MFC7617225.1"/>
    </source>
</evidence>
<proteinExistence type="predicted"/>
<evidence type="ECO:0008006" key="3">
    <source>
        <dbReference type="Google" id="ProtNLM"/>
    </source>
</evidence>
<sequence length="203" mass="22420">MDGFTVLLGPDFAGKSTVLGHLARAGWHCVSYDDEFLPADCGLVAELRDGFLGRALRGPHSADFVVTILQTAVVHLRDEIGRAGGKPVAVDSYYYKILAKCLLTGLVNDALLGWWRTFPKPARVVYLDTDLAEAWRRSGDGQRLNRFEHYGDAPTWPGFRRFQTDLRERVFAEIRGLPVHVVPRGDARLALTALTGGDDVRAA</sequence>
<dbReference type="EMBL" id="JBHTEY010000004">
    <property type="protein sequence ID" value="MFC7617225.1"/>
    <property type="molecule type" value="Genomic_DNA"/>
</dbReference>
<accession>A0ABW2TTN0</accession>
<gene>
    <name evidence="1" type="ORF">ACFQV2_31195</name>
</gene>
<protein>
    <recommendedName>
        <fullName evidence="3">Thymidylate kinase</fullName>
    </recommendedName>
</protein>
<dbReference type="Proteomes" id="UP001596512">
    <property type="component" value="Unassembled WGS sequence"/>
</dbReference>
<evidence type="ECO:0000313" key="2">
    <source>
        <dbReference type="Proteomes" id="UP001596512"/>
    </source>
</evidence>